<name>A0ABV9US42_9ACTN</name>
<protein>
    <submittedName>
        <fullName evidence="1">Uncharacterized protein</fullName>
    </submittedName>
</protein>
<reference evidence="2" key="1">
    <citation type="journal article" date="2019" name="Int. J. Syst. Evol. Microbiol.">
        <title>The Global Catalogue of Microorganisms (GCM) 10K type strain sequencing project: providing services to taxonomists for standard genome sequencing and annotation.</title>
        <authorList>
            <consortium name="The Broad Institute Genomics Platform"/>
            <consortium name="The Broad Institute Genome Sequencing Center for Infectious Disease"/>
            <person name="Wu L."/>
            <person name="Ma J."/>
        </authorList>
    </citation>
    <scope>NUCLEOTIDE SEQUENCE [LARGE SCALE GENOMIC DNA]</scope>
    <source>
        <strain evidence="2">CCM 7224</strain>
    </source>
</reference>
<organism evidence="1 2">
    <name type="scientific">Streptomyces mauvecolor</name>
    <dbReference type="NCBI Taxonomy" id="58345"/>
    <lineage>
        <taxon>Bacteria</taxon>
        <taxon>Bacillati</taxon>
        <taxon>Actinomycetota</taxon>
        <taxon>Actinomycetes</taxon>
        <taxon>Kitasatosporales</taxon>
        <taxon>Streptomycetaceae</taxon>
        <taxon>Streptomyces</taxon>
    </lineage>
</organism>
<gene>
    <name evidence="1" type="ORF">ACFPFX_27320</name>
</gene>
<proteinExistence type="predicted"/>
<evidence type="ECO:0000313" key="2">
    <source>
        <dbReference type="Proteomes" id="UP001595834"/>
    </source>
</evidence>
<comment type="caution">
    <text evidence="1">The sequence shown here is derived from an EMBL/GenBank/DDBJ whole genome shotgun (WGS) entry which is preliminary data.</text>
</comment>
<keyword evidence="2" id="KW-1185">Reference proteome</keyword>
<dbReference type="EMBL" id="JBHSIZ010000036">
    <property type="protein sequence ID" value="MFC4960010.1"/>
    <property type="molecule type" value="Genomic_DNA"/>
</dbReference>
<evidence type="ECO:0000313" key="1">
    <source>
        <dbReference type="EMBL" id="MFC4960010.1"/>
    </source>
</evidence>
<dbReference type="Proteomes" id="UP001595834">
    <property type="component" value="Unassembled WGS sequence"/>
</dbReference>
<accession>A0ABV9US42</accession>
<sequence>MTGRPGTAVADSFALYRIVSGHGPGAAVAREAALGGSLRLLSPVVAVAVAAGMRDCWDEACDERHGFLGHELVTLCRLSGLETGLDDPGSAVEAGRLYAASTALHIDGPEVLAACHAAGPAARKGCALLTAARAAYCYRSAREAGLRLPLRAL</sequence>
<dbReference type="RefSeq" id="WP_344373649.1">
    <property type="nucleotide sequence ID" value="NZ_BAAASQ010000008.1"/>
</dbReference>